<evidence type="ECO:0000313" key="3">
    <source>
        <dbReference type="EMBL" id="GGF20881.1"/>
    </source>
</evidence>
<comment type="caution">
    <text evidence="3">The sequence shown here is derived from an EMBL/GenBank/DDBJ whole genome shotgun (WGS) entry which is preliminary data.</text>
</comment>
<accession>A0ABQ1UKS6</accession>
<name>A0ABQ1UKS6_9BACT</name>
<dbReference type="SUPFAM" id="SSF50956">
    <property type="entry name" value="Thermostable phytase (3-phytase)"/>
    <property type="match status" value="1"/>
</dbReference>
<dbReference type="RefSeq" id="WP_188815384.1">
    <property type="nucleotide sequence ID" value="NZ_BMHT01000006.1"/>
</dbReference>
<dbReference type="Proteomes" id="UP000632273">
    <property type="component" value="Unassembled WGS sequence"/>
</dbReference>
<protein>
    <recommendedName>
        <fullName evidence="5">WD40 repeat domain-containing protein</fullName>
    </recommendedName>
</protein>
<dbReference type="PROSITE" id="PS51257">
    <property type="entry name" value="PROKAR_LIPOPROTEIN"/>
    <property type="match status" value="1"/>
</dbReference>
<evidence type="ECO:0000313" key="4">
    <source>
        <dbReference type="Proteomes" id="UP000632273"/>
    </source>
</evidence>
<feature type="compositionally biased region" description="Basic and acidic residues" evidence="1">
    <location>
        <begin position="27"/>
        <end position="41"/>
    </location>
</feature>
<evidence type="ECO:0000256" key="1">
    <source>
        <dbReference type="SAM" id="MobiDB-lite"/>
    </source>
</evidence>
<reference evidence="4" key="1">
    <citation type="journal article" date="2019" name="Int. J. Syst. Evol. Microbiol.">
        <title>The Global Catalogue of Microorganisms (GCM) 10K type strain sequencing project: providing services to taxonomists for standard genome sequencing and annotation.</title>
        <authorList>
            <consortium name="The Broad Institute Genomics Platform"/>
            <consortium name="The Broad Institute Genome Sequencing Center for Infectious Disease"/>
            <person name="Wu L."/>
            <person name="Ma J."/>
        </authorList>
    </citation>
    <scope>NUCLEOTIDE SEQUENCE [LARGE SCALE GENOMIC DNA]</scope>
    <source>
        <strain evidence="4">CGMCC 1.15197</strain>
    </source>
</reference>
<gene>
    <name evidence="3" type="ORF">GCM10011383_35690</name>
</gene>
<evidence type="ECO:0000256" key="2">
    <source>
        <dbReference type="SAM" id="SignalP"/>
    </source>
</evidence>
<feature type="signal peptide" evidence="2">
    <location>
        <begin position="1"/>
        <end position="22"/>
    </location>
</feature>
<proteinExistence type="predicted"/>
<feature type="chain" id="PRO_5046810041" description="WD40 repeat domain-containing protein" evidence="2">
    <location>
        <begin position="23"/>
        <end position="308"/>
    </location>
</feature>
<keyword evidence="2" id="KW-0732">Signal</keyword>
<dbReference type="EMBL" id="BMHT01000006">
    <property type="protein sequence ID" value="GGF20881.1"/>
    <property type="molecule type" value="Genomic_DNA"/>
</dbReference>
<feature type="region of interest" description="Disordered" evidence="1">
    <location>
        <begin position="19"/>
        <end position="51"/>
    </location>
</feature>
<evidence type="ECO:0008006" key="5">
    <source>
        <dbReference type="Google" id="ProtNLM"/>
    </source>
</evidence>
<organism evidence="3 4">
    <name type="scientific">Hymenobacter cavernae</name>
    <dbReference type="NCBI Taxonomy" id="2044852"/>
    <lineage>
        <taxon>Bacteria</taxon>
        <taxon>Pseudomonadati</taxon>
        <taxon>Bacteroidota</taxon>
        <taxon>Cytophagia</taxon>
        <taxon>Cytophagales</taxon>
        <taxon>Hymenobacteraceae</taxon>
        <taxon>Hymenobacter</taxon>
    </lineage>
</organism>
<keyword evidence="4" id="KW-1185">Reference proteome</keyword>
<sequence length="308" mass="33551">MRTILVLTALVGVLSGSSCSQAQNEDSTVKTHKDSKKGGKKDGKKGKKNQEDTLENRFIDVAIPGLSKLATFSNVPESSSLALADQPGTFYTNADAGNSPTLYKVNAEGKLLQEISLPVANHDWESLAKDDKGTLYVVDAGNNNNSRKNLVVYRVNPAAPQQVSQIPFAYADQTEFPPKKDDRNFDCEASIWHAGKLYLFTKDRAQQTTSKVYALNDQPGQQTAKLIAKLAIPGEVTDASLSPDGRRLVLLAREELFVLEGSDFNAILKAKPRHVDLTGAGQTEGITFTDNQTVVISTEEGSLYQYKL</sequence>